<feature type="signal peptide" evidence="2">
    <location>
        <begin position="1"/>
        <end position="31"/>
    </location>
</feature>
<keyword evidence="1" id="KW-1133">Transmembrane helix</keyword>
<dbReference type="Pfam" id="PF13572">
    <property type="entry name" value="DUF4134"/>
    <property type="match status" value="1"/>
</dbReference>
<dbReference type="RefSeq" id="WP_124784801.1">
    <property type="nucleotide sequence ID" value="NZ_CP034171.1"/>
</dbReference>
<dbReference type="InterPro" id="IPR025408">
    <property type="entry name" value="DUF4134"/>
</dbReference>
<keyword evidence="1" id="KW-0812">Transmembrane</keyword>
<name>A0A3G8WW83_9FLAO</name>
<evidence type="ECO:0000256" key="1">
    <source>
        <dbReference type="SAM" id="Phobius"/>
    </source>
</evidence>
<proteinExistence type="predicted"/>
<accession>A0A3G8WW83</accession>
<dbReference type="AlphaFoldDB" id="A0A3G8WW83"/>
<reference evidence="4" key="1">
    <citation type="submission" date="2018-11" db="EMBL/GenBank/DDBJ databases">
        <title>Proposal to divide the Flavobacteriaceae and reorganize its genera based on Amino Acid Identity values calculated from whole genome sequences.</title>
        <authorList>
            <person name="Nicholson A.C."/>
            <person name="Gulvik C.A."/>
            <person name="Whitney A.M."/>
            <person name="Humrighouse B.W."/>
            <person name="Bell M."/>
            <person name="Holmes B."/>
            <person name="Steigerwalt A.B."/>
            <person name="Villarma A."/>
            <person name="Sheth M."/>
            <person name="Batra D."/>
            <person name="Pryor J."/>
            <person name="Bernardet J.-F."/>
            <person name="Hugo C."/>
            <person name="Kampfer P."/>
            <person name="Newman J.D."/>
            <person name="McQuiston J.R."/>
        </authorList>
    </citation>
    <scope>NUCLEOTIDE SEQUENCE [LARGE SCALE GENOMIC DNA]</scope>
    <source>
        <strain evidence="4">H4753</strain>
    </source>
</reference>
<evidence type="ECO:0000313" key="3">
    <source>
        <dbReference type="EMBL" id="AZI20611.1"/>
    </source>
</evidence>
<feature type="transmembrane region" description="Helical" evidence="1">
    <location>
        <begin position="84"/>
        <end position="106"/>
    </location>
</feature>
<keyword evidence="2" id="KW-0732">Signal</keyword>
<organism evidence="3 4">
    <name type="scientific">Chryseobacterium taklimakanense</name>
    <dbReference type="NCBI Taxonomy" id="536441"/>
    <lineage>
        <taxon>Bacteria</taxon>
        <taxon>Pseudomonadati</taxon>
        <taxon>Bacteroidota</taxon>
        <taxon>Flavobacteriia</taxon>
        <taxon>Flavobacteriales</taxon>
        <taxon>Weeksellaceae</taxon>
        <taxon>Chryseobacterium group</taxon>
        <taxon>Chryseobacterium</taxon>
    </lineage>
</organism>
<dbReference type="EMBL" id="CP034171">
    <property type="protein sequence ID" value="AZI20611.1"/>
    <property type="molecule type" value="Genomic_DNA"/>
</dbReference>
<keyword evidence="1" id="KW-0472">Membrane</keyword>
<sequence length="108" mass="11517">MKNSFNRRKIFGRALTVALLFMAFAPAPAQAGGAGALAGANTSIRSYWEPIKLIIQAIGAVVGLIGGVRIYNKWTNGDQDINKEIVGWAGACLFLVIVPQFVGAFFGM</sequence>
<evidence type="ECO:0000256" key="2">
    <source>
        <dbReference type="SAM" id="SignalP"/>
    </source>
</evidence>
<protein>
    <submittedName>
        <fullName evidence="3">DUF4134 domain-containing protein</fullName>
    </submittedName>
</protein>
<feature type="transmembrane region" description="Helical" evidence="1">
    <location>
        <begin position="53"/>
        <end position="72"/>
    </location>
</feature>
<dbReference type="Proteomes" id="UP000282297">
    <property type="component" value="Chromosome"/>
</dbReference>
<feature type="chain" id="PRO_5018077469" evidence="2">
    <location>
        <begin position="32"/>
        <end position="108"/>
    </location>
</feature>
<gene>
    <name evidence="3" type="ORF">EIH08_07680</name>
</gene>
<evidence type="ECO:0000313" key="4">
    <source>
        <dbReference type="Proteomes" id="UP000282297"/>
    </source>
</evidence>